<dbReference type="EMBL" id="CP032819">
    <property type="protein sequence ID" value="AZS28292.1"/>
    <property type="molecule type" value="Genomic_DNA"/>
</dbReference>
<gene>
    <name evidence="1" type="ORF">D8S85_01140</name>
</gene>
<name>A0A3Q9IL20_9BACT</name>
<dbReference type="Proteomes" id="UP000270673">
    <property type="component" value="Chromosome"/>
</dbReference>
<organism evidence="1 2">
    <name type="scientific">Butyricimonas faecalis</name>
    <dbReference type="NCBI Taxonomy" id="2093856"/>
    <lineage>
        <taxon>Bacteria</taxon>
        <taxon>Pseudomonadati</taxon>
        <taxon>Bacteroidota</taxon>
        <taxon>Bacteroidia</taxon>
        <taxon>Bacteroidales</taxon>
        <taxon>Odoribacteraceae</taxon>
        <taxon>Butyricimonas</taxon>
    </lineage>
</organism>
<evidence type="ECO:0000313" key="2">
    <source>
        <dbReference type="Proteomes" id="UP000270673"/>
    </source>
</evidence>
<dbReference type="AlphaFoldDB" id="A0A3Q9IL20"/>
<dbReference type="KEGG" id="buy:D8S85_01140"/>
<proteinExistence type="predicted"/>
<sequence>MWSAEGNFLSADVNVFYMKFFKFFSCALLLSGVTLSEAQERRTYSQVHEWRSDYQEDLPEWLFGCQDSFFWGVSDPYLVPDVAREQALQRALFLYALREGVEVRMLQDYFLVTETDYGIDKQSNKLMLLFSLNFKVEGVVYEVLHQHNSRYGEVYVAITVRKDTSGTGCLSGVSEFMQVVKENDKFDTGYRILLNMKASMFDVVDSTFFLNSGNVDVCRIVSRINDEFLYFPKDCYRYRGYPPGEDQEKGRCMQNSFWCAQLESLLFVLSEHVFDAINVKNTGEIYGSQIKELKREVVKDCVRVFMDGCYVRDNRLGIDWRVVGSFN</sequence>
<accession>A0A3Q9IL20</accession>
<evidence type="ECO:0000313" key="1">
    <source>
        <dbReference type="EMBL" id="AZS28292.1"/>
    </source>
</evidence>
<reference evidence="1 2" key="1">
    <citation type="submission" date="2018-10" db="EMBL/GenBank/DDBJ databases">
        <title>Butyricimonas faecalis sp. nov., isolated from human faeces and emended description of the genus Butyricimonas.</title>
        <authorList>
            <person name="Le Roy T."/>
            <person name="Van der Smissen P."/>
            <person name="Paquot A."/>
            <person name="Delzenne N."/>
            <person name="Muccioli G."/>
            <person name="Collet J.-F."/>
            <person name="Cani P.D."/>
        </authorList>
    </citation>
    <scope>NUCLEOTIDE SEQUENCE [LARGE SCALE GENOMIC DNA]</scope>
    <source>
        <strain evidence="1 2">H184</strain>
    </source>
</reference>
<protein>
    <submittedName>
        <fullName evidence="1">Uncharacterized protein</fullName>
    </submittedName>
</protein>
<keyword evidence="2" id="KW-1185">Reference proteome</keyword>